<evidence type="ECO:0000256" key="1">
    <source>
        <dbReference type="ARBA" id="ARBA00022723"/>
    </source>
</evidence>
<comment type="caution">
    <text evidence="8">The sequence shown here is derived from an EMBL/GenBank/DDBJ whole genome shotgun (WGS) entry which is preliminary data.</text>
</comment>
<dbReference type="InterPro" id="IPR013087">
    <property type="entry name" value="Znf_C2H2_type"/>
</dbReference>
<keyword evidence="1" id="KW-0479">Metal-binding</keyword>
<evidence type="ECO:0000313" key="8">
    <source>
        <dbReference type="EMBL" id="KAJ1520724.1"/>
    </source>
</evidence>
<feature type="domain" description="C2H2-type" evidence="7">
    <location>
        <begin position="306"/>
        <end position="333"/>
    </location>
</feature>
<evidence type="ECO:0000256" key="6">
    <source>
        <dbReference type="SAM" id="MobiDB-lite"/>
    </source>
</evidence>
<feature type="compositionally biased region" description="Acidic residues" evidence="6">
    <location>
        <begin position="27"/>
        <end position="41"/>
    </location>
</feature>
<dbReference type="Gene3D" id="3.30.160.60">
    <property type="entry name" value="Classic Zinc Finger"/>
    <property type="match status" value="3"/>
</dbReference>
<evidence type="ECO:0000313" key="9">
    <source>
        <dbReference type="Proteomes" id="UP001075354"/>
    </source>
</evidence>
<dbReference type="SMART" id="SM00355">
    <property type="entry name" value="ZnF_C2H2"/>
    <property type="match status" value="7"/>
</dbReference>
<dbReference type="PROSITE" id="PS00028">
    <property type="entry name" value="ZINC_FINGER_C2H2_1"/>
    <property type="match status" value="3"/>
</dbReference>
<dbReference type="Proteomes" id="UP001075354">
    <property type="component" value="Chromosome 14"/>
</dbReference>
<feature type="domain" description="C2H2-type" evidence="7">
    <location>
        <begin position="217"/>
        <end position="244"/>
    </location>
</feature>
<keyword evidence="2" id="KW-0677">Repeat</keyword>
<dbReference type="Pfam" id="PF00096">
    <property type="entry name" value="zf-C2H2"/>
    <property type="match status" value="2"/>
</dbReference>
<feature type="compositionally biased region" description="Acidic residues" evidence="6">
    <location>
        <begin position="336"/>
        <end position="349"/>
    </location>
</feature>
<keyword evidence="4" id="KW-0862">Zinc</keyword>
<organism evidence="8 9">
    <name type="scientific">Megalurothrips usitatus</name>
    <name type="common">bean blossom thrips</name>
    <dbReference type="NCBI Taxonomy" id="439358"/>
    <lineage>
        <taxon>Eukaryota</taxon>
        <taxon>Metazoa</taxon>
        <taxon>Ecdysozoa</taxon>
        <taxon>Arthropoda</taxon>
        <taxon>Hexapoda</taxon>
        <taxon>Insecta</taxon>
        <taxon>Pterygota</taxon>
        <taxon>Neoptera</taxon>
        <taxon>Paraneoptera</taxon>
        <taxon>Thysanoptera</taxon>
        <taxon>Terebrantia</taxon>
        <taxon>Thripoidea</taxon>
        <taxon>Thripidae</taxon>
        <taxon>Megalurothrips</taxon>
    </lineage>
</organism>
<keyword evidence="3 5" id="KW-0863">Zinc-finger</keyword>
<dbReference type="InterPro" id="IPR036236">
    <property type="entry name" value="Znf_C2H2_sf"/>
</dbReference>
<dbReference type="EMBL" id="JAPTSV010000014">
    <property type="protein sequence ID" value="KAJ1520724.1"/>
    <property type="molecule type" value="Genomic_DNA"/>
</dbReference>
<dbReference type="PANTHER" id="PTHR24409:SF295">
    <property type="entry name" value="AZ2-RELATED"/>
    <property type="match status" value="1"/>
</dbReference>
<evidence type="ECO:0000259" key="7">
    <source>
        <dbReference type="PROSITE" id="PS50157"/>
    </source>
</evidence>
<dbReference type="PROSITE" id="PS50157">
    <property type="entry name" value="ZINC_FINGER_C2H2_2"/>
    <property type="match status" value="2"/>
</dbReference>
<feature type="region of interest" description="Disordered" evidence="6">
    <location>
        <begin position="1"/>
        <end position="149"/>
    </location>
</feature>
<feature type="compositionally biased region" description="Low complexity" evidence="6">
    <location>
        <begin position="129"/>
        <end position="141"/>
    </location>
</feature>
<evidence type="ECO:0000256" key="3">
    <source>
        <dbReference type="ARBA" id="ARBA00022771"/>
    </source>
</evidence>
<feature type="region of interest" description="Disordered" evidence="6">
    <location>
        <begin position="322"/>
        <end position="351"/>
    </location>
</feature>
<evidence type="ECO:0000256" key="2">
    <source>
        <dbReference type="ARBA" id="ARBA00022737"/>
    </source>
</evidence>
<reference evidence="8" key="1">
    <citation type="submission" date="2022-12" db="EMBL/GenBank/DDBJ databases">
        <title>Chromosome-level genome assembly of the bean flower thrips Megalurothrips usitatus.</title>
        <authorList>
            <person name="Ma L."/>
            <person name="Liu Q."/>
            <person name="Li H."/>
            <person name="Cai W."/>
        </authorList>
    </citation>
    <scope>NUCLEOTIDE SEQUENCE</scope>
    <source>
        <strain evidence="8">Cailab_2022a</strain>
    </source>
</reference>
<feature type="compositionally biased region" description="Acidic residues" evidence="6">
    <location>
        <begin position="69"/>
        <end position="92"/>
    </location>
</feature>
<dbReference type="GO" id="GO:0000981">
    <property type="term" value="F:DNA-binding transcription factor activity, RNA polymerase II-specific"/>
    <property type="evidence" value="ECO:0007669"/>
    <property type="project" value="TreeGrafter"/>
</dbReference>
<keyword evidence="9" id="KW-1185">Reference proteome</keyword>
<dbReference type="SUPFAM" id="SSF57667">
    <property type="entry name" value="beta-beta-alpha zinc fingers"/>
    <property type="match status" value="2"/>
</dbReference>
<dbReference type="PANTHER" id="PTHR24409">
    <property type="entry name" value="ZINC FINGER PROTEIN 142"/>
    <property type="match status" value="1"/>
</dbReference>
<feature type="compositionally biased region" description="Low complexity" evidence="6">
    <location>
        <begin position="94"/>
        <end position="120"/>
    </location>
</feature>
<sequence length="398" mass="43965">MAASVPGDKGSAGAEDSCKREPLDGEAWTEGEDDGGSDDPFADLADGGEGQDQWQGPEFATVFVKVEPEVIDVDDEDEDEGDEDGEDDEDSQEPPAAAARPPASAAAARPRSGATAARPSPVRPQSGVKAARPRSSAKAARTQGSAKASASVPEVFPCEQCPMTFTEKREMLHHVLVKHEKKWLRNGSYKCELCEAVFCNKSGIRWHLAATMCRPALQCDLCPKQFSRAARLREHRLSHKPKPVETFHCDMCPAEATDKRDLLFHKFMNHTDDQEEDFECELCGAVLSVRSSMKAHLAANKCKPPVQCDLCPKTFHRNGQLAEHRVVHTRKRAESDGPDNDPDVDDPDEPEVRVIREVSDLDKPVTCEECGRVSSKRRHHKIHYWLAHGRKKQTEGGE</sequence>
<gene>
    <name evidence="8" type="ORF">ONE63_003819</name>
</gene>
<proteinExistence type="predicted"/>
<dbReference type="GO" id="GO:0000977">
    <property type="term" value="F:RNA polymerase II transcription regulatory region sequence-specific DNA binding"/>
    <property type="evidence" value="ECO:0007669"/>
    <property type="project" value="TreeGrafter"/>
</dbReference>
<evidence type="ECO:0000256" key="4">
    <source>
        <dbReference type="ARBA" id="ARBA00022833"/>
    </source>
</evidence>
<accession>A0AAV7XA74</accession>
<dbReference type="AlphaFoldDB" id="A0AAV7XA74"/>
<dbReference type="GO" id="GO:0005634">
    <property type="term" value="C:nucleus"/>
    <property type="evidence" value="ECO:0007669"/>
    <property type="project" value="TreeGrafter"/>
</dbReference>
<name>A0AAV7XA74_9NEOP</name>
<dbReference type="GO" id="GO:0008270">
    <property type="term" value="F:zinc ion binding"/>
    <property type="evidence" value="ECO:0007669"/>
    <property type="project" value="UniProtKB-KW"/>
</dbReference>
<protein>
    <recommendedName>
        <fullName evidence="7">C2H2-type domain-containing protein</fullName>
    </recommendedName>
</protein>
<evidence type="ECO:0000256" key="5">
    <source>
        <dbReference type="PROSITE-ProRule" id="PRU00042"/>
    </source>
</evidence>